<dbReference type="GO" id="GO:0005634">
    <property type="term" value="C:nucleus"/>
    <property type="evidence" value="ECO:0007669"/>
    <property type="project" value="TreeGrafter"/>
</dbReference>
<organism evidence="5 6">
    <name type="scientific">Paramecium octaurelia</name>
    <dbReference type="NCBI Taxonomy" id="43137"/>
    <lineage>
        <taxon>Eukaryota</taxon>
        <taxon>Sar</taxon>
        <taxon>Alveolata</taxon>
        <taxon>Ciliophora</taxon>
        <taxon>Intramacronucleata</taxon>
        <taxon>Oligohymenophorea</taxon>
        <taxon>Peniculida</taxon>
        <taxon>Parameciidae</taxon>
        <taxon>Paramecium</taxon>
    </lineage>
</organism>
<evidence type="ECO:0000256" key="3">
    <source>
        <dbReference type="ARBA" id="ARBA00022737"/>
    </source>
</evidence>
<dbReference type="OrthoDB" id="303910at2759"/>
<proteinExistence type="predicted"/>
<dbReference type="Proteomes" id="UP000683925">
    <property type="component" value="Unassembled WGS sequence"/>
</dbReference>
<dbReference type="PANTHER" id="PTHR19849:SF0">
    <property type="entry name" value="PHOSPHOLIPASE A-2-ACTIVATING PROTEIN"/>
    <property type="match status" value="1"/>
</dbReference>
<evidence type="ECO:0000256" key="2">
    <source>
        <dbReference type="ARBA" id="ARBA00022574"/>
    </source>
</evidence>
<feature type="repeat" description="WD" evidence="4">
    <location>
        <begin position="288"/>
        <end position="329"/>
    </location>
</feature>
<sequence length="459" mass="54216">MNINNQRRSPVQPQSQLLMNIFKEIKNEQIDFSLIPIHHIVNQYEKKFQLAKSKSIQRKGVLPQLKLSILHFKDQIQKQVQQLLSIIDNILIKEANSSQQYSELNDQINKFYLLDYEPLLKQLKEFANVQKDGLLQIKKFVKKFEGDCINYKIVESLEQNKLSNVLLFNHQNDVFFQGIGENVKIWQFKNGQLYNSQLLYGHNQQIYCLACSKNNNMLVSGSADKSIRIWEEISHKNWQTTQILKGHTGYIYSIIINKSDDQILSSSSDNSILVWGKKQNIWECIQNIDVHQNSVYQLSFNQSYTQFSSCSYDRNLIIWSLNQEQEWKKQQIIKHQSQSFRACFIQDNQIVLQQNSHRYIEIYTRNQANIFVNTQKIELQYLNVDLSSFSPLQFVVNKQILLLKHNNKTLILRRKQNWKFQIEEEIDEEGVGTLTNDGKYLLLINNKLRSLQIYEQQLQ</sequence>
<dbReference type="PROSITE" id="PS50294">
    <property type="entry name" value="WD_REPEATS_REGION"/>
    <property type="match status" value="2"/>
</dbReference>
<evidence type="ECO:0008006" key="7">
    <source>
        <dbReference type="Google" id="ProtNLM"/>
    </source>
</evidence>
<dbReference type="GO" id="GO:0005737">
    <property type="term" value="C:cytoplasm"/>
    <property type="evidence" value="ECO:0007669"/>
    <property type="project" value="TreeGrafter"/>
</dbReference>
<evidence type="ECO:0000313" key="5">
    <source>
        <dbReference type="EMBL" id="CAD8136555.1"/>
    </source>
</evidence>
<gene>
    <name evidence="5" type="ORF">POCTA_138.1.T0070450</name>
</gene>
<dbReference type="GO" id="GO:0010992">
    <property type="term" value="P:ubiquitin recycling"/>
    <property type="evidence" value="ECO:0007669"/>
    <property type="project" value="TreeGrafter"/>
</dbReference>
<dbReference type="Pfam" id="PF00400">
    <property type="entry name" value="WD40"/>
    <property type="match status" value="3"/>
</dbReference>
<keyword evidence="2 4" id="KW-0853">WD repeat</keyword>
<dbReference type="PANTHER" id="PTHR19849">
    <property type="entry name" value="PHOSPHOLIPASE A-2-ACTIVATING PROTEIN"/>
    <property type="match status" value="1"/>
</dbReference>
<evidence type="ECO:0000256" key="4">
    <source>
        <dbReference type="PROSITE-ProRule" id="PRU00221"/>
    </source>
</evidence>
<dbReference type="SMART" id="SM00320">
    <property type="entry name" value="WD40"/>
    <property type="match status" value="3"/>
</dbReference>
<dbReference type="GO" id="GO:0043161">
    <property type="term" value="P:proteasome-mediated ubiquitin-dependent protein catabolic process"/>
    <property type="evidence" value="ECO:0007669"/>
    <property type="project" value="TreeGrafter"/>
</dbReference>
<protein>
    <recommendedName>
        <fullName evidence="7">WD40-repeat-containing domain</fullName>
    </recommendedName>
</protein>
<evidence type="ECO:0000313" key="6">
    <source>
        <dbReference type="Proteomes" id="UP000683925"/>
    </source>
</evidence>
<dbReference type="GO" id="GO:0043130">
    <property type="term" value="F:ubiquitin binding"/>
    <property type="evidence" value="ECO:0007669"/>
    <property type="project" value="TreeGrafter"/>
</dbReference>
<evidence type="ECO:0000256" key="1">
    <source>
        <dbReference type="ARBA" id="ARBA00022490"/>
    </source>
</evidence>
<keyword evidence="6" id="KW-1185">Reference proteome</keyword>
<feature type="repeat" description="WD" evidence="4">
    <location>
        <begin position="244"/>
        <end position="275"/>
    </location>
</feature>
<keyword evidence="3" id="KW-0677">Repeat</keyword>
<comment type="caution">
    <text evidence="5">The sequence shown here is derived from an EMBL/GenBank/DDBJ whole genome shotgun (WGS) entry which is preliminary data.</text>
</comment>
<feature type="repeat" description="WD" evidence="4">
    <location>
        <begin position="199"/>
        <end position="231"/>
    </location>
</feature>
<accession>A0A8S1S9R7</accession>
<keyword evidence="1" id="KW-0963">Cytoplasm</keyword>
<dbReference type="EMBL" id="CAJJDP010000006">
    <property type="protein sequence ID" value="CAD8136555.1"/>
    <property type="molecule type" value="Genomic_DNA"/>
</dbReference>
<dbReference type="AlphaFoldDB" id="A0A8S1S9R7"/>
<reference evidence="5" key="1">
    <citation type="submission" date="2021-01" db="EMBL/GenBank/DDBJ databases">
        <authorList>
            <consortium name="Genoscope - CEA"/>
            <person name="William W."/>
        </authorList>
    </citation>
    <scope>NUCLEOTIDE SEQUENCE</scope>
</reference>
<dbReference type="PROSITE" id="PS50082">
    <property type="entry name" value="WD_REPEATS_2"/>
    <property type="match status" value="3"/>
</dbReference>
<dbReference type="InterPro" id="IPR001680">
    <property type="entry name" value="WD40_rpt"/>
</dbReference>
<name>A0A8S1S9R7_PAROT</name>